<comment type="caution">
    <text evidence="2">The sequence shown here is derived from an EMBL/GenBank/DDBJ whole genome shotgun (WGS) entry which is preliminary data.</text>
</comment>
<protein>
    <recommendedName>
        <fullName evidence="4">Zn(2)-C6 fungal-type domain-containing protein</fullName>
    </recommendedName>
</protein>
<dbReference type="EMBL" id="WTXG01000057">
    <property type="protein sequence ID" value="KAI0295603.1"/>
    <property type="molecule type" value="Genomic_DNA"/>
</dbReference>
<feature type="region of interest" description="Disordered" evidence="1">
    <location>
        <begin position="31"/>
        <end position="125"/>
    </location>
</feature>
<proteinExistence type="predicted"/>
<organism evidence="2 3">
    <name type="scientific">Multifurca ochricompacta</name>
    <dbReference type="NCBI Taxonomy" id="376703"/>
    <lineage>
        <taxon>Eukaryota</taxon>
        <taxon>Fungi</taxon>
        <taxon>Dikarya</taxon>
        <taxon>Basidiomycota</taxon>
        <taxon>Agaricomycotina</taxon>
        <taxon>Agaricomycetes</taxon>
        <taxon>Russulales</taxon>
        <taxon>Russulaceae</taxon>
        <taxon>Multifurca</taxon>
    </lineage>
</organism>
<feature type="compositionally biased region" description="Polar residues" evidence="1">
    <location>
        <begin position="45"/>
        <end position="58"/>
    </location>
</feature>
<evidence type="ECO:0000313" key="3">
    <source>
        <dbReference type="Proteomes" id="UP001203297"/>
    </source>
</evidence>
<evidence type="ECO:0000256" key="1">
    <source>
        <dbReference type="SAM" id="MobiDB-lite"/>
    </source>
</evidence>
<name>A0AAD4M0G9_9AGAM</name>
<sequence length="125" mass="13218">MPIPCDKCKRAGALCSGMEGERCGRCRAIRKPCSHSTPLHPHQRQPPSSLSVAKSFQSRSRKKADTAAAPKLKPVVEKKVLVPPSSAQEETGGVANKRSSPESKGGGKLVFKSQVELTAGTPAKS</sequence>
<evidence type="ECO:0008006" key="4">
    <source>
        <dbReference type="Google" id="ProtNLM"/>
    </source>
</evidence>
<gene>
    <name evidence="2" type="ORF">B0F90DRAFT_1144982</name>
</gene>
<evidence type="ECO:0000313" key="2">
    <source>
        <dbReference type="EMBL" id="KAI0295603.1"/>
    </source>
</evidence>
<reference evidence="2" key="1">
    <citation type="journal article" date="2022" name="New Phytol.">
        <title>Evolutionary transition to the ectomycorrhizal habit in the genomes of a hyperdiverse lineage of mushroom-forming fungi.</title>
        <authorList>
            <person name="Looney B."/>
            <person name="Miyauchi S."/>
            <person name="Morin E."/>
            <person name="Drula E."/>
            <person name="Courty P.E."/>
            <person name="Kohler A."/>
            <person name="Kuo A."/>
            <person name="LaButti K."/>
            <person name="Pangilinan J."/>
            <person name="Lipzen A."/>
            <person name="Riley R."/>
            <person name="Andreopoulos W."/>
            <person name="He G."/>
            <person name="Johnson J."/>
            <person name="Nolan M."/>
            <person name="Tritt A."/>
            <person name="Barry K.W."/>
            <person name="Grigoriev I.V."/>
            <person name="Nagy L.G."/>
            <person name="Hibbett D."/>
            <person name="Henrissat B."/>
            <person name="Matheny P.B."/>
            <person name="Labbe J."/>
            <person name="Martin F.M."/>
        </authorList>
    </citation>
    <scope>NUCLEOTIDE SEQUENCE</scope>
    <source>
        <strain evidence="2">BPL690</strain>
    </source>
</reference>
<dbReference type="AlphaFoldDB" id="A0AAD4M0G9"/>
<accession>A0AAD4M0G9</accession>
<keyword evidence="3" id="KW-1185">Reference proteome</keyword>
<dbReference type="Proteomes" id="UP001203297">
    <property type="component" value="Unassembled WGS sequence"/>
</dbReference>